<evidence type="ECO:0000313" key="2">
    <source>
        <dbReference type="Proteomes" id="UP001626628"/>
    </source>
</evidence>
<evidence type="ECO:0000313" key="1">
    <source>
        <dbReference type="EMBL" id="WXK80960.1"/>
    </source>
</evidence>
<sequence>MAMHNHFSNDASQNVYVVLAMNPEWLAADFVADLGLMAVGIGELKAATSVTTLPETIATLKDAYTLFKLSAGVLGGTISVGGRSAEATKAAVELITKFKENAIKIEPDQTVDVRDSSLWELFNLSGWAALLGASTVSMLVMTEDGKHVAQFNSGEDDSWIATDEKVVRAKYGTLHEPDPSQGEYVW</sequence>
<keyword evidence="2" id="KW-1185">Reference proteome</keyword>
<protein>
    <submittedName>
        <fullName evidence="1">Uncharacterized protein</fullName>
    </submittedName>
</protein>
<organism evidence="1 2">
    <name type="scientific">Streptomyces sirii</name>
    <dbReference type="NCBI Taxonomy" id="3127701"/>
    <lineage>
        <taxon>Bacteria</taxon>
        <taxon>Bacillati</taxon>
        <taxon>Actinomycetota</taxon>
        <taxon>Actinomycetes</taxon>
        <taxon>Kitasatosporales</taxon>
        <taxon>Streptomycetaceae</taxon>
        <taxon>Streptomyces</taxon>
    </lineage>
</organism>
<dbReference type="RefSeq" id="WP_407288854.1">
    <property type="nucleotide sequence ID" value="NZ_CP147982.1"/>
</dbReference>
<accession>A0ABZ2QX48</accession>
<proteinExistence type="predicted"/>
<gene>
    <name evidence="1" type="ORF">WAB15_35890</name>
</gene>
<name>A0ABZ2QX48_9ACTN</name>
<dbReference type="Proteomes" id="UP001626628">
    <property type="component" value="Chromosome"/>
</dbReference>
<dbReference type="EMBL" id="CP147982">
    <property type="protein sequence ID" value="WXK80960.1"/>
    <property type="molecule type" value="Genomic_DNA"/>
</dbReference>
<reference evidence="1 2" key="1">
    <citation type="submission" date="2024-03" db="EMBL/GenBank/DDBJ databases">
        <title>The complete genome of Streptomyces sirii sp.nov.</title>
        <authorList>
            <person name="Zakalyukina Y.V."/>
            <person name="Belik A.R."/>
            <person name="Biryukov M.V."/>
            <person name="Baturina O.A."/>
            <person name="Kabilov M.R."/>
        </authorList>
    </citation>
    <scope>NUCLEOTIDE SEQUENCE [LARGE SCALE GENOMIC DNA]</scope>
    <source>
        <strain evidence="1 2">BP-8</strain>
    </source>
</reference>